<evidence type="ECO:0000313" key="3">
    <source>
        <dbReference type="Proteomes" id="UP000255467"/>
    </source>
</evidence>
<reference evidence="1 3" key="1">
    <citation type="submission" date="2018-06" db="EMBL/GenBank/DDBJ databases">
        <authorList>
            <consortium name="Pathogen Informatics"/>
            <person name="Doyle S."/>
        </authorList>
    </citation>
    <scope>NUCLEOTIDE SEQUENCE [LARGE SCALE GENOMIC DNA]</scope>
    <source>
        <strain evidence="1 3">NCTC1934</strain>
    </source>
</reference>
<organism evidence="1 3">
    <name type="scientific">Nocardia otitidiscaviarum</name>
    <dbReference type="NCBI Taxonomy" id="1823"/>
    <lineage>
        <taxon>Bacteria</taxon>
        <taxon>Bacillati</taxon>
        <taxon>Actinomycetota</taxon>
        <taxon>Actinomycetes</taxon>
        <taxon>Mycobacteriales</taxon>
        <taxon>Nocardiaceae</taxon>
        <taxon>Nocardia</taxon>
    </lineage>
</organism>
<dbReference type="AlphaFoldDB" id="A0A378Y8D7"/>
<dbReference type="RefSeq" id="WP_172544764.1">
    <property type="nucleotide sequence ID" value="NZ_UGRY01000002.1"/>
</dbReference>
<proteinExistence type="predicted"/>
<sequence length="53" mass="6110">MPRKLSEALAERHADAVIRLREISKQGLWLGHTEIADELDHLADVFETIWGDR</sequence>
<evidence type="ECO:0000313" key="2">
    <source>
        <dbReference type="EMBL" id="SUA72689.1"/>
    </source>
</evidence>
<dbReference type="EMBL" id="UGRY01000002">
    <property type="protein sequence ID" value="SUA72629.1"/>
    <property type="molecule type" value="Genomic_DNA"/>
</dbReference>
<gene>
    <name evidence="1" type="ORF">NCTC1934_00057</name>
    <name evidence="2" type="ORF">NCTC1934_00117</name>
</gene>
<protein>
    <submittedName>
        <fullName evidence="1">Uncharacterized protein</fullName>
    </submittedName>
</protein>
<dbReference type="EMBL" id="UGRY01000002">
    <property type="protein sequence ID" value="SUA72689.1"/>
    <property type="molecule type" value="Genomic_DNA"/>
</dbReference>
<keyword evidence="3" id="KW-1185">Reference proteome</keyword>
<accession>A0A378Y8D7</accession>
<name>A0A378Y8D7_9NOCA</name>
<dbReference type="Proteomes" id="UP000255467">
    <property type="component" value="Unassembled WGS sequence"/>
</dbReference>
<evidence type="ECO:0000313" key="1">
    <source>
        <dbReference type="EMBL" id="SUA72629.1"/>
    </source>
</evidence>